<dbReference type="Proteomes" id="UP000320300">
    <property type="component" value="Unassembled WGS sequence"/>
</dbReference>
<evidence type="ECO:0000259" key="5">
    <source>
        <dbReference type="Pfam" id="PF14905"/>
    </source>
</evidence>
<dbReference type="SUPFAM" id="SSF49478">
    <property type="entry name" value="Cna protein B-type domain"/>
    <property type="match status" value="1"/>
</dbReference>
<evidence type="ECO:0000313" key="7">
    <source>
        <dbReference type="EMBL" id="SMO42028.1"/>
    </source>
</evidence>
<reference evidence="7 8" key="1">
    <citation type="submission" date="2017-05" db="EMBL/GenBank/DDBJ databases">
        <authorList>
            <person name="Varghese N."/>
            <person name="Submissions S."/>
        </authorList>
    </citation>
    <scope>NUCLEOTIDE SEQUENCE [LARGE SCALE GENOMIC DNA]</scope>
    <source>
        <strain evidence="7 8">DSM 19036</strain>
    </source>
</reference>
<dbReference type="SUPFAM" id="SSF56935">
    <property type="entry name" value="Porins"/>
    <property type="match status" value="1"/>
</dbReference>
<accession>A0A521B4I7</accession>
<organism evidence="7 8">
    <name type="scientific">Pedobacter westerhofensis</name>
    <dbReference type="NCBI Taxonomy" id="425512"/>
    <lineage>
        <taxon>Bacteria</taxon>
        <taxon>Pseudomonadati</taxon>
        <taxon>Bacteroidota</taxon>
        <taxon>Sphingobacteriia</taxon>
        <taxon>Sphingobacteriales</taxon>
        <taxon>Sphingobacteriaceae</taxon>
        <taxon>Pedobacter</taxon>
    </lineage>
</organism>
<evidence type="ECO:0000256" key="3">
    <source>
        <dbReference type="ARBA" id="ARBA00023237"/>
    </source>
</evidence>
<dbReference type="OrthoDB" id="781119at2"/>
<keyword evidence="8" id="KW-1185">Reference proteome</keyword>
<dbReference type="InterPro" id="IPR041033">
    <property type="entry name" value="SpaA_PFL_dom_1"/>
</dbReference>
<dbReference type="InterPro" id="IPR041700">
    <property type="entry name" value="OMP_b-brl_3"/>
</dbReference>
<dbReference type="EMBL" id="FXTN01000002">
    <property type="protein sequence ID" value="SMO42028.1"/>
    <property type="molecule type" value="Genomic_DNA"/>
</dbReference>
<sequence>MIKTLSFFILLLFFGELAQAQNIRFNIKDFKDKGALPAVSFTISKDTTFRKVLLTDQNGRINIPDLPAGRYRIQTSYVGYSVTDTTFNIRDQEEITLFLREEAISLKGVAIRAQKKFIENKNGNFIMNIQENTLAKTSNTWEALKFGPLVEAGMDGSLKISNKAATVFIDGRQLFLSGDELMKYLENIPSANIEKVEISAHPGAKYDSNIGAVILITTTNMRYEGVKGTLSLANTNGVYSRYNGGLTIDAKKGKLTSQAGYTYGRSKTENVSVLSTAVNSKNLPWQVDQTGLNRSDRHRIFGNLGVDFDRNNQLTLYAEYAPNNTDNFFNGNNGAYTAERKQLQDSVWQSSNAVNGSSKIFSSQAQYEIKWDSTRHSVKFIAAYSKNKNNSTIINDFANYNSESILQPKTPYYKAVLPGNTEFVTLSGQYVHPFLKGEWISGARYYNTTLENENLALNYTDAERTLNEMISNRINFRYNEVNYGLFTSWEAQLKSWYFQLGLRAEQNQVFSQTNGSGKEKIYDKLSPFPSLYIQKKINDRNALDINYSKQISRPDYSLLNPFSRFTDNTVANFVGNSDIKPAINHNINVSYTYNNKLVFNFGAVIFKDLISSVLAQNDQGLLQQQYDNFNGAYYYLGGYYSLNPLSFWQLRINGRLLTIDLKPYRDLPLSSSNINVYGNINNDFTFAKNWKIGIGFNGSNVNSDQLYHHLGYSNMSASLVKEFKKPQLILYIRGNDIFKGTYEGEKALFLPYSSRAYNDTRTIAFGLTYRFGKQTVKAKELTKDDNLQEANQRIK</sequence>
<keyword evidence="3" id="KW-0998">Cell outer membrane</keyword>
<feature type="domain" description="Outer membrane protein beta-barrel" evidence="5">
    <location>
        <begin position="370"/>
        <end position="769"/>
    </location>
</feature>
<evidence type="ECO:0000256" key="1">
    <source>
        <dbReference type="ARBA" id="ARBA00004442"/>
    </source>
</evidence>
<feature type="chain" id="PRO_5022131284" evidence="4">
    <location>
        <begin position="21"/>
        <end position="795"/>
    </location>
</feature>
<dbReference type="GO" id="GO:0009279">
    <property type="term" value="C:cell outer membrane"/>
    <property type="evidence" value="ECO:0007669"/>
    <property type="project" value="UniProtKB-SubCell"/>
</dbReference>
<proteinExistence type="predicted"/>
<evidence type="ECO:0000313" key="8">
    <source>
        <dbReference type="Proteomes" id="UP000320300"/>
    </source>
</evidence>
<dbReference type="Pfam" id="PF14905">
    <property type="entry name" value="OMP_b-brl_3"/>
    <property type="match status" value="1"/>
</dbReference>
<evidence type="ECO:0000256" key="4">
    <source>
        <dbReference type="SAM" id="SignalP"/>
    </source>
</evidence>
<keyword evidence="2" id="KW-0472">Membrane</keyword>
<keyword evidence="4" id="KW-0732">Signal</keyword>
<gene>
    <name evidence="7" type="ORF">SAMN06265348_1026</name>
</gene>
<dbReference type="Gene3D" id="2.40.170.20">
    <property type="entry name" value="TonB-dependent receptor, beta-barrel domain"/>
    <property type="match status" value="1"/>
</dbReference>
<name>A0A521B4I7_9SPHI</name>
<protein>
    <submittedName>
        <fullName evidence="7">Outer membrane receptor proteins, mostly Fe transport</fullName>
    </submittedName>
</protein>
<feature type="domain" description="SpaA-like prealbumin fold" evidence="6">
    <location>
        <begin position="24"/>
        <end position="95"/>
    </location>
</feature>
<dbReference type="InterPro" id="IPR036942">
    <property type="entry name" value="Beta-barrel_TonB_sf"/>
</dbReference>
<comment type="subcellular location">
    <subcellularLocation>
        <location evidence="1">Cell outer membrane</location>
    </subcellularLocation>
</comment>
<keyword evidence="7" id="KW-0675">Receptor</keyword>
<evidence type="ECO:0000259" key="6">
    <source>
        <dbReference type="Pfam" id="PF17802"/>
    </source>
</evidence>
<dbReference type="RefSeq" id="WP_142526711.1">
    <property type="nucleotide sequence ID" value="NZ_CBCSJO010000003.1"/>
</dbReference>
<dbReference type="AlphaFoldDB" id="A0A521B4I7"/>
<evidence type="ECO:0000256" key="2">
    <source>
        <dbReference type="ARBA" id="ARBA00023136"/>
    </source>
</evidence>
<feature type="signal peptide" evidence="4">
    <location>
        <begin position="1"/>
        <end position="20"/>
    </location>
</feature>
<dbReference type="Pfam" id="PF17802">
    <property type="entry name" value="SpaA"/>
    <property type="match status" value="1"/>
</dbReference>